<evidence type="ECO:0000256" key="1">
    <source>
        <dbReference type="SAM" id="MobiDB-lite"/>
    </source>
</evidence>
<protein>
    <submittedName>
        <fullName evidence="2">Uncharacterized protein</fullName>
    </submittedName>
</protein>
<gene>
    <name evidence="2" type="ORF">CSOJ01_10928</name>
</gene>
<accession>A0A8H6IZ47</accession>
<name>A0A8H6IZ47_9PEZI</name>
<dbReference type="EMBL" id="WIGN01000239">
    <property type="protein sequence ID" value="KAF6803407.1"/>
    <property type="molecule type" value="Genomic_DNA"/>
</dbReference>
<dbReference type="AlphaFoldDB" id="A0A8H6IZ47"/>
<proteinExistence type="predicted"/>
<evidence type="ECO:0000313" key="2">
    <source>
        <dbReference type="EMBL" id="KAF6803407.1"/>
    </source>
</evidence>
<organism evidence="2 3">
    <name type="scientific">Colletotrichum sojae</name>
    <dbReference type="NCBI Taxonomy" id="2175907"/>
    <lineage>
        <taxon>Eukaryota</taxon>
        <taxon>Fungi</taxon>
        <taxon>Dikarya</taxon>
        <taxon>Ascomycota</taxon>
        <taxon>Pezizomycotina</taxon>
        <taxon>Sordariomycetes</taxon>
        <taxon>Hypocreomycetidae</taxon>
        <taxon>Glomerellales</taxon>
        <taxon>Glomerellaceae</taxon>
        <taxon>Colletotrichum</taxon>
        <taxon>Colletotrichum orchidearum species complex</taxon>
    </lineage>
</organism>
<keyword evidence="3" id="KW-1185">Reference proteome</keyword>
<sequence length="169" mass="18747">MTPRDSMTVWLPKELYSSVEPFADQRYIWCPMPFDDSLPVEQTSFIKMGGEDEVYGGTHQLGLRGGAAEFDGSTETLIDAAASDIDVLDGPTDMSSSETESEKEFASGKIGRNLSRGKRRPRKIQSLRHGESKSEERKSRSFGLHLGLNLDIEVTLKARIHGDLELSVL</sequence>
<comment type="caution">
    <text evidence="2">The sequence shown here is derived from an EMBL/GenBank/DDBJ whole genome shotgun (WGS) entry which is preliminary data.</text>
</comment>
<evidence type="ECO:0000313" key="3">
    <source>
        <dbReference type="Proteomes" id="UP000652219"/>
    </source>
</evidence>
<dbReference type="Proteomes" id="UP000652219">
    <property type="component" value="Unassembled WGS sequence"/>
</dbReference>
<reference evidence="2 3" key="1">
    <citation type="journal article" date="2020" name="Phytopathology">
        <title>Genome Sequence Resources of Colletotrichum truncatum, C. plurivorum, C. musicola, and C. sojae: Four Species Pathogenic to Soybean (Glycine max).</title>
        <authorList>
            <person name="Rogerio F."/>
            <person name="Boufleur T.R."/>
            <person name="Ciampi-Guillardi M."/>
            <person name="Sukno S.A."/>
            <person name="Thon M.R."/>
            <person name="Massola Junior N.S."/>
            <person name="Baroncelli R."/>
        </authorList>
    </citation>
    <scope>NUCLEOTIDE SEQUENCE [LARGE SCALE GENOMIC DNA]</scope>
    <source>
        <strain evidence="2 3">LFN0009</strain>
    </source>
</reference>
<feature type="compositionally biased region" description="Basic and acidic residues" evidence="1">
    <location>
        <begin position="128"/>
        <end position="139"/>
    </location>
</feature>
<feature type="compositionally biased region" description="Basic residues" evidence="1">
    <location>
        <begin position="115"/>
        <end position="126"/>
    </location>
</feature>
<feature type="region of interest" description="Disordered" evidence="1">
    <location>
        <begin position="88"/>
        <end position="140"/>
    </location>
</feature>